<dbReference type="OrthoDB" id="7874762at2"/>
<dbReference type="EMBL" id="FOIZ01000001">
    <property type="protein sequence ID" value="SEW19810.1"/>
    <property type="molecule type" value="Genomic_DNA"/>
</dbReference>
<dbReference type="Proteomes" id="UP000199167">
    <property type="component" value="Unassembled WGS sequence"/>
</dbReference>
<dbReference type="RefSeq" id="WP_131801587.1">
    <property type="nucleotide sequence ID" value="NZ_FOIZ01000001.1"/>
</dbReference>
<proteinExistence type="predicted"/>
<reference evidence="1 2" key="1">
    <citation type="submission" date="2016-10" db="EMBL/GenBank/DDBJ databases">
        <authorList>
            <person name="de Groot N.N."/>
        </authorList>
    </citation>
    <scope>NUCLEOTIDE SEQUENCE [LARGE SCALE GENOMIC DNA]</scope>
    <source>
        <strain evidence="1 2">DSM 17925</strain>
    </source>
</reference>
<gene>
    <name evidence="1" type="ORF">SAMN04488515_1544</name>
</gene>
<name>A0A1I0PYZ4_9RHOB</name>
<evidence type="ECO:0000313" key="1">
    <source>
        <dbReference type="EMBL" id="SEW19810.1"/>
    </source>
</evidence>
<dbReference type="STRING" id="364200.SAMN04488515_1544"/>
<dbReference type="AlphaFoldDB" id="A0A1I0PYZ4"/>
<sequence>MTGTTSLQTIWKKAVWMTNSPVVYAPKDQRLEKQRLDSVSALEAFGKEVQCSENSKLTVAAQLTKGLEKAQKITGPRMALASAMQDNLVKWLLSEKLIALGFEHPRKLDDLPRIVPAEFWRGTKNWDRSTLSHQSIKFVDIRIIYPSYLTDMKMGNIASDEAAVVKSKVKIGRPSVSGQLLRCFEALLESGKINPRNSFASHFSMIKAWLNEHNPDMMPNPQKLSDNTIRKHLSSKFNSLKD</sequence>
<accession>A0A1I0PYZ4</accession>
<organism evidence="1 2">
    <name type="scientific">Cognatiyoonia koreensis</name>
    <dbReference type="NCBI Taxonomy" id="364200"/>
    <lineage>
        <taxon>Bacteria</taxon>
        <taxon>Pseudomonadati</taxon>
        <taxon>Pseudomonadota</taxon>
        <taxon>Alphaproteobacteria</taxon>
        <taxon>Rhodobacterales</taxon>
        <taxon>Paracoccaceae</taxon>
        <taxon>Cognatiyoonia</taxon>
    </lineage>
</organism>
<evidence type="ECO:0000313" key="2">
    <source>
        <dbReference type="Proteomes" id="UP000199167"/>
    </source>
</evidence>
<keyword evidence="2" id="KW-1185">Reference proteome</keyword>
<protein>
    <submittedName>
        <fullName evidence="1">Uncharacterized protein</fullName>
    </submittedName>
</protein>